<organism evidence="3 4">
    <name type="scientific">Pseudonocardia humida</name>
    <dbReference type="NCBI Taxonomy" id="2800819"/>
    <lineage>
        <taxon>Bacteria</taxon>
        <taxon>Bacillati</taxon>
        <taxon>Actinomycetota</taxon>
        <taxon>Actinomycetes</taxon>
        <taxon>Pseudonocardiales</taxon>
        <taxon>Pseudonocardiaceae</taxon>
        <taxon>Pseudonocardia</taxon>
    </lineage>
</organism>
<keyword evidence="1" id="KW-0812">Transmembrane</keyword>
<evidence type="ECO:0000313" key="3">
    <source>
        <dbReference type="EMBL" id="MCO1659620.1"/>
    </source>
</evidence>
<comment type="caution">
    <text evidence="3">The sequence shown here is derived from an EMBL/GenBank/DDBJ whole genome shotgun (WGS) entry which is preliminary data.</text>
</comment>
<sequence>MNSLEFAGNALRRAGARIGVLVVVLGIIGVVGLLGVNAVIWMSGMGSTGPAGCGYGSGGTSVLADAADPSDEQRQNAAIIVEVGRQMQVPERGQWIALATAMQESGLRNIDYGDRDSLGLFQQRPSQGWGSPAQVQDPVYSATQFYDRLLAVPDWPQMPLWQAAQTVQRSAFPTAYSKWEDYAASMLADVGADTGVEISLAGTDVCAPRGGATGPAAVPWAGGDTGCVQDDPTSGGCLTGATRHALDEVLRVFGGYSAGSRIQATGCWDAHAWNPSSDHPKGRACDFFPGTAGAFAAGTELQAGWELAEWFRANADALQVSYVIWQGRIWSAGRGDTDTGWGQPYSGGGVYDPDEATGGHFDHIHVSFKR</sequence>
<evidence type="ECO:0000259" key="2">
    <source>
        <dbReference type="Pfam" id="PF26571"/>
    </source>
</evidence>
<dbReference type="Pfam" id="PF26571">
    <property type="entry name" value="VldE"/>
    <property type="match status" value="1"/>
</dbReference>
<keyword evidence="1" id="KW-0472">Membrane</keyword>
<protein>
    <recommendedName>
        <fullName evidence="2">ARB-07466-like C-terminal domain-containing protein</fullName>
    </recommendedName>
</protein>
<proteinExistence type="predicted"/>
<gene>
    <name evidence="3" type="ORF">KDL28_31575</name>
</gene>
<dbReference type="InterPro" id="IPR058593">
    <property type="entry name" value="ARB_07466-like_C"/>
</dbReference>
<keyword evidence="4" id="KW-1185">Reference proteome</keyword>
<feature type="transmembrane region" description="Helical" evidence="1">
    <location>
        <begin position="20"/>
        <end position="42"/>
    </location>
</feature>
<evidence type="ECO:0000256" key="1">
    <source>
        <dbReference type="SAM" id="Phobius"/>
    </source>
</evidence>
<accession>A0ABT1A9B6</accession>
<feature type="domain" description="ARB-07466-like C-terminal" evidence="2">
    <location>
        <begin position="235"/>
        <end position="348"/>
    </location>
</feature>
<dbReference type="RefSeq" id="WP_252444480.1">
    <property type="nucleotide sequence ID" value="NZ_JAGSOV010000069.1"/>
</dbReference>
<evidence type="ECO:0000313" key="4">
    <source>
        <dbReference type="Proteomes" id="UP001165283"/>
    </source>
</evidence>
<dbReference type="Proteomes" id="UP001165283">
    <property type="component" value="Unassembled WGS sequence"/>
</dbReference>
<dbReference type="EMBL" id="JAGSOV010000069">
    <property type="protein sequence ID" value="MCO1659620.1"/>
    <property type="molecule type" value="Genomic_DNA"/>
</dbReference>
<keyword evidence="1" id="KW-1133">Transmembrane helix</keyword>
<reference evidence="3" key="1">
    <citation type="submission" date="2021-04" db="EMBL/GenBank/DDBJ databases">
        <title>Pseudonocardia sp. nov., isolated from sandy soil of mangrove forest.</title>
        <authorList>
            <person name="Zan Z."/>
            <person name="Huang R."/>
            <person name="Liu W."/>
        </authorList>
    </citation>
    <scope>NUCLEOTIDE SEQUENCE</scope>
    <source>
        <strain evidence="3">S2-4</strain>
    </source>
</reference>
<name>A0ABT1A9B6_9PSEU</name>